<evidence type="ECO:0000256" key="5">
    <source>
        <dbReference type="PIRSR" id="PIRSR015582-2"/>
    </source>
</evidence>
<keyword evidence="3 5" id="KW-0479">Metal-binding</keyword>
<protein>
    <submittedName>
        <fullName evidence="6">Citrate lyase beta subunit</fullName>
    </submittedName>
</protein>
<dbReference type="GO" id="GO:0006107">
    <property type="term" value="P:oxaloacetate metabolic process"/>
    <property type="evidence" value="ECO:0007669"/>
    <property type="project" value="TreeGrafter"/>
</dbReference>
<dbReference type="Gene3D" id="3.20.20.60">
    <property type="entry name" value="Phosphoenolpyruvate-binding domains"/>
    <property type="match status" value="1"/>
</dbReference>
<gene>
    <name evidence="6" type="ORF">C8N34_102351</name>
</gene>
<reference evidence="6 7" key="1">
    <citation type="submission" date="2018-04" db="EMBL/GenBank/DDBJ databases">
        <title>Genomic Encyclopedia of Archaeal and Bacterial Type Strains, Phase II (KMG-II): from individual species to whole genera.</title>
        <authorList>
            <person name="Goeker M."/>
        </authorList>
    </citation>
    <scope>NUCLEOTIDE SEQUENCE [LARGE SCALE GENOMIC DNA]</scope>
    <source>
        <strain evidence="6 7">DSM 21823</strain>
    </source>
</reference>
<name>A0A2T6B913_9RHOB</name>
<dbReference type="GO" id="GO:0016829">
    <property type="term" value="F:lyase activity"/>
    <property type="evidence" value="ECO:0007669"/>
    <property type="project" value="UniProtKB-KW"/>
</dbReference>
<evidence type="ECO:0000256" key="4">
    <source>
        <dbReference type="ARBA" id="ARBA00022842"/>
    </source>
</evidence>
<dbReference type="Proteomes" id="UP000244224">
    <property type="component" value="Unassembled WGS sequence"/>
</dbReference>
<sequence>MLTQTPYQTGYQIGSTLYMPVLHPRVRDILTGLSPAPASTIVLCLEDALHERDVEQGVSTLTALLPEAVPERVGRPLLFIRPRSIDMAARLRALPDIHRVDGFVLPKARVETLPDWVALLAGTGLRLMPTIETAEFFDPSRLVAFRDLILGSGPDRIAAVRIGGNDLLGTMGLRRQRGVTAYEGPLGWFLSMAGSLLISAGIPVAAPVFDIIDDLETLRREVERDVQMGFVSKTAIHPAQVPVIEAAMRVGGAELAEAEAILSRDARAVFQIGGVMCEPATHSAWARRVIARSRAFPDPVALRAAG</sequence>
<dbReference type="InterPro" id="IPR039480">
    <property type="entry name" value="C-C_Bond_Lyase-like"/>
</dbReference>
<organism evidence="6 7">
    <name type="scientific">Gemmobacter caeni</name>
    <dbReference type="NCBI Taxonomy" id="589035"/>
    <lineage>
        <taxon>Bacteria</taxon>
        <taxon>Pseudomonadati</taxon>
        <taxon>Pseudomonadota</taxon>
        <taxon>Alphaproteobacteria</taxon>
        <taxon>Rhodobacterales</taxon>
        <taxon>Paracoccaceae</taxon>
        <taxon>Gemmobacter</taxon>
    </lineage>
</organism>
<evidence type="ECO:0000256" key="1">
    <source>
        <dbReference type="ARBA" id="ARBA00001946"/>
    </source>
</evidence>
<accession>A0A2T6B913</accession>
<keyword evidence="4 5" id="KW-0460">Magnesium</keyword>
<dbReference type="Pfam" id="PF15617">
    <property type="entry name" value="C-C_Bond_Lyase"/>
    <property type="match status" value="1"/>
</dbReference>
<comment type="cofactor">
    <cofactor evidence="1">
        <name>Mg(2+)</name>
        <dbReference type="ChEBI" id="CHEBI:18420"/>
    </cofactor>
</comment>
<evidence type="ECO:0000256" key="3">
    <source>
        <dbReference type="ARBA" id="ARBA00022723"/>
    </source>
</evidence>
<dbReference type="PANTHER" id="PTHR32308">
    <property type="entry name" value="LYASE BETA SUBUNIT, PUTATIVE (AFU_ORTHOLOGUE AFUA_4G13030)-RELATED"/>
    <property type="match status" value="1"/>
</dbReference>
<comment type="caution">
    <text evidence="6">The sequence shown here is derived from an EMBL/GenBank/DDBJ whole genome shotgun (WGS) entry which is preliminary data.</text>
</comment>
<dbReference type="InterPro" id="IPR011206">
    <property type="entry name" value="Citrate_lyase_beta/mcl1/mcl2"/>
</dbReference>
<evidence type="ECO:0000313" key="7">
    <source>
        <dbReference type="Proteomes" id="UP000244224"/>
    </source>
</evidence>
<dbReference type="PANTHER" id="PTHR32308:SF10">
    <property type="entry name" value="CITRATE LYASE SUBUNIT BETA"/>
    <property type="match status" value="1"/>
</dbReference>
<comment type="similarity">
    <text evidence="2">Belongs to the HpcH/HpaI aldolase family.</text>
</comment>
<dbReference type="PIRSF" id="PIRSF015582">
    <property type="entry name" value="Cit_lyase_B"/>
    <property type="match status" value="1"/>
</dbReference>
<keyword evidence="6" id="KW-0456">Lyase</keyword>
<dbReference type="InterPro" id="IPR015813">
    <property type="entry name" value="Pyrv/PenolPyrv_kinase-like_dom"/>
</dbReference>
<feature type="binding site" evidence="5">
    <location>
        <position position="166"/>
    </location>
    <ligand>
        <name>Mg(2+)</name>
        <dbReference type="ChEBI" id="CHEBI:18420"/>
    </ligand>
</feature>
<evidence type="ECO:0000313" key="6">
    <source>
        <dbReference type="EMBL" id="PTX52571.1"/>
    </source>
</evidence>
<dbReference type="RefSeq" id="WP_108127987.1">
    <property type="nucleotide sequence ID" value="NZ_QBKP01000002.1"/>
</dbReference>
<dbReference type="InterPro" id="IPR040442">
    <property type="entry name" value="Pyrv_kinase-like_dom_sf"/>
</dbReference>
<dbReference type="SUPFAM" id="SSF51621">
    <property type="entry name" value="Phosphoenolpyruvate/pyruvate domain"/>
    <property type="match status" value="1"/>
</dbReference>
<dbReference type="OrthoDB" id="348111at2"/>
<dbReference type="AlphaFoldDB" id="A0A2T6B913"/>
<keyword evidence="7" id="KW-1185">Reference proteome</keyword>
<dbReference type="EMBL" id="QBKP01000002">
    <property type="protein sequence ID" value="PTX52571.1"/>
    <property type="molecule type" value="Genomic_DNA"/>
</dbReference>
<evidence type="ECO:0000256" key="2">
    <source>
        <dbReference type="ARBA" id="ARBA00005568"/>
    </source>
</evidence>
<dbReference type="GO" id="GO:0000287">
    <property type="term" value="F:magnesium ion binding"/>
    <property type="evidence" value="ECO:0007669"/>
    <property type="project" value="TreeGrafter"/>
</dbReference>
<proteinExistence type="inferred from homology"/>